<evidence type="ECO:0000256" key="1">
    <source>
        <dbReference type="ARBA" id="ARBA00010050"/>
    </source>
</evidence>
<dbReference type="GO" id="GO:0005483">
    <property type="term" value="F:soluble NSF attachment protein activity"/>
    <property type="evidence" value="ECO:0007669"/>
    <property type="project" value="TreeGrafter"/>
</dbReference>
<keyword evidence="5" id="KW-0931">ER-Golgi transport</keyword>
<dbReference type="InterPro" id="IPR000744">
    <property type="entry name" value="NSF_attach"/>
</dbReference>
<evidence type="ECO:0000256" key="2">
    <source>
        <dbReference type="ARBA" id="ARBA00022448"/>
    </source>
</evidence>
<comment type="function">
    <text evidence="5">Required for vesicular transport between the endoplasmic reticulum and the Golgi apparatus.</text>
</comment>
<dbReference type="PANTHER" id="PTHR13768:SF8">
    <property type="entry name" value="ALPHA-SOLUBLE NSF ATTACHMENT PROTEIN"/>
    <property type="match status" value="1"/>
</dbReference>
<dbReference type="EMBL" id="JAHDYR010000008">
    <property type="protein sequence ID" value="KAG9395766.1"/>
    <property type="molecule type" value="Genomic_DNA"/>
</dbReference>
<comment type="caution">
    <text evidence="6">The sequence shown here is derived from an EMBL/GenBank/DDBJ whole genome shotgun (WGS) entry which is preliminary data.</text>
</comment>
<dbReference type="GO" id="GO:0006886">
    <property type="term" value="P:intracellular protein transport"/>
    <property type="evidence" value="ECO:0007669"/>
    <property type="project" value="UniProtKB-UniRule"/>
</dbReference>
<dbReference type="Pfam" id="PF14938">
    <property type="entry name" value="SNAP"/>
    <property type="match status" value="1"/>
</dbReference>
<dbReference type="PROSITE" id="PS50005">
    <property type="entry name" value="TPR"/>
    <property type="match status" value="1"/>
</dbReference>
<dbReference type="GO" id="GO:0031201">
    <property type="term" value="C:SNARE complex"/>
    <property type="evidence" value="ECO:0007669"/>
    <property type="project" value="TreeGrafter"/>
</dbReference>
<dbReference type="CDD" id="cd15832">
    <property type="entry name" value="SNAP"/>
    <property type="match status" value="1"/>
</dbReference>
<dbReference type="InterPro" id="IPR019734">
    <property type="entry name" value="TPR_rpt"/>
</dbReference>
<comment type="similarity">
    <text evidence="1 5">Belongs to the SNAP family.</text>
</comment>
<accession>A0A8J6BZQ7</accession>
<dbReference type="Proteomes" id="UP000717585">
    <property type="component" value="Unassembled WGS sequence"/>
</dbReference>
<protein>
    <submittedName>
        <fullName evidence="6">NSF attachment protein</fullName>
    </submittedName>
</protein>
<evidence type="ECO:0000256" key="3">
    <source>
        <dbReference type="ARBA" id="ARBA00022927"/>
    </source>
</evidence>
<organism evidence="6 7">
    <name type="scientific">Carpediemonas membranifera</name>
    <dbReference type="NCBI Taxonomy" id="201153"/>
    <lineage>
        <taxon>Eukaryota</taxon>
        <taxon>Metamonada</taxon>
        <taxon>Carpediemonas-like organisms</taxon>
        <taxon>Carpediemonas</taxon>
    </lineage>
</organism>
<keyword evidence="5" id="KW-0472">Membrane</keyword>
<evidence type="ECO:0000313" key="6">
    <source>
        <dbReference type="EMBL" id="KAG9395766.1"/>
    </source>
</evidence>
<keyword evidence="4" id="KW-0802">TPR repeat</keyword>
<dbReference type="AlphaFoldDB" id="A0A8J6BZQ7"/>
<comment type="subcellular location">
    <subcellularLocation>
        <location evidence="5">Membrane</location>
        <topology evidence="5">Peripheral membrane protein</topology>
    </subcellularLocation>
</comment>
<keyword evidence="2 5" id="KW-0813">Transport</keyword>
<keyword evidence="7" id="KW-1185">Reference proteome</keyword>
<dbReference type="Gene3D" id="1.25.40.10">
    <property type="entry name" value="Tetratricopeptide repeat domain"/>
    <property type="match status" value="1"/>
</dbReference>
<dbReference type="GO" id="GO:0005774">
    <property type="term" value="C:vacuolar membrane"/>
    <property type="evidence" value="ECO:0007669"/>
    <property type="project" value="TreeGrafter"/>
</dbReference>
<dbReference type="GO" id="GO:0019905">
    <property type="term" value="F:syntaxin binding"/>
    <property type="evidence" value="ECO:0007669"/>
    <property type="project" value="TreeGrafter"/>
</dbReference>
<evidence type="ECO:0000256" key="4">
    <source>
        <dbReference type="PROSITE-ProRule" id="PRU00339"/>
    </source>
</evidence>
<proteinExistence type="inferred from homology"/>
<dbReference type="GO" id="GO:0035494">
    <property type="term" value="P:SNARE complex disassembly"/>
    <property type="evidence" value="ECO:0007669"/>
    <property type="project" value="TreeGrafter"/>
</dbReference>
<feature type="repeat" description="TPR" evidence="4">
    <location>
        <begin position="124"/>
        <end position="157"/>
    </location>
</feature>
<gene>
    <name evidence="6" type="ORF">J8273_2678</name>
</gene>
<dbReference type="PANTHER" id="PTHR13768">
    <property type="entry name" value="SOLUBLE NSF ATTACHMENT PROTEIN SNAP"/>
    <property type="match status" value="1"/>
</dbReference>
<reference evidence="6" key="1">
    <citation type="submission" date="2021-05" db="EMBL/GenBank/DDBJ databases">
        <title>A free-living protist that lacks canonical eukaryotic 1 DNA replication and segregation systems.</title>
        <authorList>
            <person name="Salas-Leiva D.E."/>
            <person name="Tromer E.C."/>
            <person name="Curtis B.A."/>
            <person name="Jerlstrom-Hultqvist J."/>
            <person name="Kolisko M."/>
            <person name="Yi Z."/>
            <person name="Salas-Leiva J.S."/>
            <person name="Gallot-Lavallee L."/>
            <person name="Kops G.J.P.L."/>
            <person name="Archibald J.M."/>
            <person name="Simpson A.G.B."/>
            <person name="Roger A.J."/>
        </authorList>
    </citation>
    <scope>NUCLEOTIDE SEQUENCE</scope>
    <source>
        <strain evidence="6">BICM</strain>
    </source>
</reference>
<evidence type="ECO:0000313" key="7">
    <source>
        <dbReference type="Proteomes" id="UP000717585"/>
    </source>
</evidence>
<dbReference type="OrthoDB" id="9984275at2759"/>
<evidence type="ECO:0000256" key="5">
    <source>
        <dbReference type="RuleBase" id="RU367013"/>
    </source>
</evidence>
<sequence>MARDNDRTSKAEKKAYEYLRQAEKTGKKKLGLLPPSSTSLEDRAELFQSAGNQFKIASNYLRAGECLLQAAEAFAKAKSSAQSNQMYAKAATCFKQAGNAGQAAKCLERAVDAALDAGQFFKAANILKDIGVSYRDAGDFDNALENFERAAEYFASEGSETNANQWRLEAADIRAMNKDYIVAIDTYEEVARSATGNNLTKWSAKDYLLRALITALAMPDVELARQNLSIYADIDHTLPGSREYKFIEKLIEAFESTSADDWAQACADYDSIARLNRWKTTMLLRGRDHIEGAGEEGEDVLGEQAEAADIEAEAAAAAAEEEEDDEVL</sequence>
<dbReference type="PRINTS" id="PR00448">
    <property type="entry name" value="NSFATTACHMNT"/>
</dbReference>
<keyword evidence="3 5" id="KW-0653">Protein transport</keyword>
<dbReference type="InterPro" id="IPR011990">
    <property type="entry name" value="TPR-like_helical_dom_sf"/>
</dbReference>
<name>A0A8J6BZQ7_9EUKA</name>
<dbReference type="SUPFAM" id="SSF48452">
    <property type="entry name" value="TPR-like"/>
    <property type="match status" value="1"/>
</dbReference>